<protein>
    <submittedName>
        <fullName evidence="6">Uncharacterized protein</fullName>
    </submittedName>
</protein>
<dbReference type="PRINTS" id="PR00364">
    <property type="entry name" value="DISEASERSIST"/>
</dbReference>
<dbReference type="Pfam" id="PF00931">
    <property type="entry name" value="NB-ARC"/>
    <property type="match status" value="1"/>
</dbReference>
<dbReference type="SUPFAM" id="SSF52540">
    <property type="entry name" value="P-loop containing nucleoside triphosphate hydrolases"/>
    <property type="match status" value="1"/>
</dbReference>
<dbReference type="OrthoDB" id="676015at2759"/>
<dbReference type="FunFam" id="3.30.200.20:FF:000465">
    <property type="entry name" value="Cysteine-rich receptor-like protein kinase 6"/>
    <property type="match status" value="1"/>
</dbReference>
<keyword evidence="1" id="KW-0611">Plant defense</keyword>
<gene>
    <name evidence="6" type="ORF">NCGR_LOCUS40747</name>
</gene>
<dbReference type="InterPro" id="IPR058922">
    <property type="entry name" value="WHD_DRP"/>
</dbReference>
<accession>A0A811QMA0</accession>
<dbReference type="InterPro" id="IPR011009">
    <property type="entry name" value="Kinase-like_dom_sf"/>
</dbReference>
<keyword evidence="2" id="KW-0547">Nucleotide-binding</keyword>
<evidence type="ECO:0000259" key="3">
    <source>
        <dbReference type="Pfam" id="PF00931"/>
    </source>
</evidence>
<evidence type="ECO:0000256" key="2">
    <source>
        <dbReference type="PROSITE-ProRule" id="PRU10141"/>
    </source>
</evidence>
<dbReference type="GO" id="GO:0043531">
    <property type="term" value="F:ADP binding"/>
    <property type="evidence" value="ECO:0007669"/>
    <property type="project" value="InterPro"/>
</dbReference>
<evidence type="ECO:0000313" key="7">
    <source>
        <dbReference type="Proteomes" id="UP000604825"/>
    </source>
</evidence>
<dbReference type="GO" id="GO:0005524">
    <property type="term" value="F:ATP binding"/>
    <property type="evidence" value="ECO:0007669"/>
    <property type="project" value="UniProtKB-UniRule"/>
</dbReference>
<dbReference type="Pfam" id="PF07714">
    <property type="entry name" value="PK_Tyr_Ser-Thr"/>
    <property type="match status" value="1"/>
</dbReference>
<evidence type="ECO:0000313" key="6">
    <source>
        <dbReference type="EMBL" id="CAD6257257.1"/>
    </source>
</evidence>
<sequence>MVSVPDDVSFQFIRGITDDFSEERILGQGAFGVVYRGVTKDGHDVAVKKLKPCLADLGNKQFRNEFDTLTKLTHQNIVKVLGYCYETKKKPFIMLDGSKLAEKGCSISFSEMTVQNNSIEMRKESKDITVQHQNTDLLSSPSCTKLELIDARETSTDVVEELIVGREQEKGKIITSLLESSSKKISILPIHGIGGIGKTTFARLIHNDPKFKCYSKAWVHVSQRFDLNKIHESIISQLSEKDYQANERHVVHSSVTKLLPGKKIIIVLDDLWEDNQFQLMDLKDMLYHDDSNIIILVTTRSESVAERICTNHQPYKILPLTNNMCWDIIKQRSGFEARDDKEKLRGIGQEAEKCAGVALAAQSLGFTLRGMNFDQWMKVKDSDIWKEHISKDISLPNHVVASLMLSYSYMDLSLKQCFTYCATFPKGYPIVKSDLIYQWISLGFIKPTELLSVMDLCKKYIMQLQGLSFLREPPKGAWQKVEVVGVAPSLGVCFRASPLSGFEAVGVVVDIAGLARLPNLSLCAEDYTSLRKPDVKGLLKVAS</sequence>
<dbReference type="PROSITE" id="PS00107">
    <property type="entry name" value="PROTEIN_KINASE_ATP"/>
    <property type="match status" value="1"/>
</dbReference>
<keyword evidence="2" id="KW-0067">ATP-binding</keyword>
<dbReference type="InterPro" id="IPR017441">
    <property type="entry name" value="Protein_kinase_ATP_BS"/>
</dbReference>
<dbReference type="InterPro" id="IPR036388">
    <property type="entry name" value="WH-like_DNA-bd_sf"/>
</dbReference>
<name>A0A811QMA0_9POAL</name>
<dbReference type="InterPro" id="IPR002182">
    <property type="entry name" value="NB-ARC"/>
</dbReference>
<dbReference type="Gene3D" id="3.40.50.300">
    <property type="entry name" value="P-loop containing nucleotide triphosphate hydrolases"/>
    <property type="match status" value="1"/>
</dbReference>
<dbReference type="Proteomes" id="UP000604825">
    <property type="component" value="Unassembled WGS sequence"/>
</dbReference>
<proteinExistence type="predicted"/>
<feature type="domain" description="NB-ARC" evidence="3">
    <location>
        <begin position="167"/>
        <end position="332"/>
    </location>
</feature>
<evidence type="ECO:0000256" key="1">
    <source>
        <dbReference type="ARBA" id="ARBA00022821"/>
    </source>
</evidence>
<dbReference type="Pfam" id="PF23559">
    <property type="entry name" value="WHD_DRP"/>
    <property type="match status" value="1"/>
</dbReference>
<dbReference type="Gene3D" id="1.10.10.10">
    <property type="entry name" value="Winged helix-like DNA-binding domain superfamily/Winged helix DNA-binding domain"/>
    <property type="match status" value="1"/>
</dbReference>
<keyword evidence="7" id="KW-1185">Reference proteome</keyword>
<dbReference type="InterPro" id="IPR027417">
    <property type="entry name" value="P-loop_NTPase"/>
</dbReference>
<feature type="domain" description="Serine-threonine/tyrosine-protein kinase catalytic" evidence="4">
    <location>
        <begin position="23"/>
        <end position="93"/>
    </location>
</feature>
<evidence type="ECO:0000259" key="4">
    <source>
        <dbReference type="Pfam" id="PF07714"/>
    </source>
</evidence>
<dbReference type="InterPro" id="IPR001245">
    <property type="entry name" value="Ser-Thr/Tyr_kinase_cat_dom"/>
</dbReference>
<feature type="binding site" evidence="2">
    <location>
        <position position="49"/>
    </location>
    <ligand>
        <name>ATP</name>
        <dbReference type="ChEBI" id="CHEBI:30616"/>
    </ligand>
</feature>
<organism evidence="6 7">
    <name type="scientific">Miscanthus lutarioriparius</name>
    <dbReference type="NCBI Taxonomy" id="422564"/>
    <lineage>
        <taxon>Eukaryota</taxon>
        <taxon>Viridiplantae</taxon>
        <taxon>Streptophyta</taxon>
        <taxon>Embryophyta</taxon>
        <taxon>Tracheophyta</taxon>
        <taxon>Spermatophyta</taxon>
        <taxon>Magnoliopsida</taxon>
        <taxon>Liliopsida</taxon>
        <taxon>Poales</taxon>
        <taxon>Poaceae</taxon>
        <taxon>PACMAD clade</taxon>
        <taxon>Panicoideae</taxon>
        <taxon>Andropogonodae</taxon>
        <taxon>Andropogoneae</taxon>
        <taxon>Saccharinae</taxon>
        <taxon>Miscanthus</taxon>
    </lineage>
</organism>
<dbReference type="AlphaFoldDB" id="A0A811QMA0"/>
<dbReference type="SUPFAM" id="SSF56112">
    <property type="entry name" value="Protein kinase-like (PK-like)"/>
    <property type="match status" value="1"/>
</dbReference>
<feature type="domain" description="Disease resistance protein winged helix" evidence="5">
    <location>
        <begin position="424"/>
        <end position="473"/>
    </location>
</feature>
<evidence type="ECO:0000259" key="5">
    <source>
        <dbReference type="Pfam" id="PF23559"/>
    </source>
</evidence>
<reference evidence="6" key="1">
    <citation type="submission" date="2020-10" db="EMBL/GenBank/DDBJ databases">
        <authorList>
            <person name="Han B."/>
            <person name="Lu T."/>
            <person name="Zhao Q."/>
            <person name="Huang X."/>
            <person name="Zhao Y."/>
        </authorList>
    </citation>
    <scope>NUCLEOTIDE SEQUENCE</scope>
</reference>
<dbReference type="Gene3D" id="3.30.200.20">
    <property type="entry name" value="Phosphorylase Kinase, domain 1"/>
    <property type="match status" value="1"/>
</dbReference>
<dbReference type="PANTHER" id="PTHR36766">
    <property type="entry name" value="PLANT BROAD-SPECTRUM MILDEW RESISTANCE PROTEIN RPW8"/>
    <property type="match status" value="1"/>
</dbReference>
<dbReference type="PANTHER" id="PTHR36766:SF73">
    <property type="entry name" value="NB-ARC DOMAIN-CONTAINING PROTEIN"/>
    <property type="match status" value="1"/>
</dbReference>
<comment type="caution">
    <text evidence="6">The sequence shown here is derived from an EMBL/GenBank/DDBJ whole genome shotgun (WGS) entry which is preliminary data.</text>
</comment>
<dbReference type="GO" id="GO:0004672">
    <property type="term" value="F:protein kinase activity"/>
    <property type="evidence" value="ECO:0007669"/>
    <property type="project" value="InterPro"/>
</dbReference>
<dbReference type="EMBL" id="CAJGYO010000010">
    <property type="protein sequence ID" value="CAD6257257.1"/>
    <property type="molecule type" value="Genomic_DNA"/>
</dbReference>